<name>D0Z3C8_PHODD</name>
<dbReference type="AlphaFoldDB" id="D0Z3C8"/>
<dbReference type="Proteomes" id="UP000003579">
    <property type="component" value="Unassembled WGS sequence"/>
</dbReference>
<dbReference type="EMBL" id="ADBS01000002">
    <property type="protein sequence ID" value="EEZ39909.1"/>
    <property type="molecule type" value="Genomic_DNA"/>
</dbReference>
<keyword evidence="2" id="KW-1185">Reference proteome</keyword>
<protein>
    <submittedName>
        <fullName evidence="1">Uncharacterized protein</fullName>
    </submittedName>
</protein>
<gene>
    <name evidence="1" type="ORF">VDA_000929</name>
</gene>
<evidence type="ECO:0000313" key="1">
    <source>
        <dbReference type="EMBL" id="EEZ39909.1"/>
    </source>
</evidence>
<sequence>MYKRKKINLDHIYESEILKPQYSYKEVYNAIMFYTKNPRIAKYYLRDIYESWSGNLSGEVDFDDLFIIILLKHCEPSAYDYLIKNIRKLNIKDKTEIDNNFKDNTEFFKNMDMASSLIIYILNNNNEFCINRPQSIASCDNGDKKEKYLNLIINNYIPDGYDKEKPFIKKFSYLKDEMSTSNIINNYDKLYAKYSSLFTLKQSDLLARSITCLCSNDIYSIAIFSYLCYINKENGKNSEFILPVEPIIEILKLNRQQIEIDCFAQILRLLFSIAKYYDLYIYKFLSIYLTDLISPKLRDELLYKTQKIIKEEIDKNNLNLKENKHIESIIEISKSLENRELQEIIYNKLIDGELSNKKISFIKFFIKNSKNINEFLDKENRLKELEQSISEYKYDKSDDKISSEISYIKNKLSYVKNGFSYVENNKFYIENET</sequence>
<accession>D0Z3C8</accession>
<proteinExistence type="predicted"/>
<evidence type="ECO:0000313" key="2">
    <source>
        <dbReference type="Proteomes" id="UP000003579"/>
    </source>
</evidence>
<organism evidence="1 2">
    <name type="scientific">Photobacterium damselae subsp. damselae CIP 102761</name>
    <dbReference type="NCBI Taxonomy" id="675817"/>
    <lineage>
        <taxon>Bacteria</taxon>
        <taxon>Pseudomonadati</taxon>
        <taxon>Pseudomonadota</taxon>
        <taxon>Gammaproteobacteria</taxon>
        <taxon>Vibrionales</taxon>
        <taxon>Vibrionaceae</taxon>
        <taxon>Photobacterium</taxon>
    </lineage>
</organism>
<reference evidence="1 2" key="1">
    <citation type="submission" date="2009-11" db="EMBL/GenBank/DDBJ databases">
        <authorList>
            <consortium name="Los Alamos National Laboratory (LANL)"/>
            <consortium name="National Microbial Pathogen Data Resource (NMPDR)"/>
            <person name="Munk A.C."/>
            <person name="Tapia R."/>
            <person name="Green L."/>
            <person name="Rogers Y."/>
            <person name="Detter J.C."/>
            <person name="Bruce D."/>
            <person name="Brettin T.S."/>
            <person name="Colwell R."/>
            <person name="Huq A."/>
            <person name="Grim C.J."/>
            <person name="Hasan N.A."/>
            <person name="Vonstein V."/>
            <person name="Bartels D."/>
        </authorList>
    </citation>
    <scope>NUCLEOTIDE SEQUENCE [LARGE SCALE GENOMIC DNA]</scope>
    <source>
        <strain evidence="1 2">CIP 102761</strain>
    </source>
</reference>